<dbReference type="AlphaFoldDB" id="A0A9P5D4I9"/>
<evidence type="ECO:0000256" key="1">
    <source>
        <dbReference type="ARBA" id="ARBA00009986"/>
    </source>
</evidence>
<dbReference type="Pfam" id="PF00171">
    <property type="entry name" value="Aldedh"/>
    <property type="match status" value="1"/>
</dbReference>
<dbReference type="InterPro" id="IPR016161">
    <property type="entry name" value="Ald_DH/histidinol_DH"/>
</dbReference>
<feature type="domain" description="Aldehyde dehydrogenase" evidence="2">
    <location>
        <begin position="65"/>
        <end position="429"/>
    </location>
</feature>
<dbReference type="GO" id="GO:0004491">
    <property type="term" value="F:methylmalonate-semialdehyde dehydrogenase (acylating, NAD) activity"/>
    <property type="evidence" value="ECO:0007669"/>
    <property type="project" value="InterPro"/>
</dbReference>
<dbReference type="GO" id="GO:0006210">
    <property type="term" value="P:thymine catabolic process"/>
    <property type="evidence" value="ECO:0007669"/>
    <property type="project" value="TreeGrafter"/>
</dbReference>
<protein>
    <submittedName>
        <fullName evidence="3">Malonate-semialdehyde dehydrogenase (Acetylating) / methylmalonate-semialdehyde dehydrogenase</fullName>
    </submittedName>
</protein>
<dbReference type="Proteomes" id="UP000749293">
    <property type="component" value="Unassembled WGS sequence"/>
</dbReference>
<dbReference type="GeneID" id="55967568"/>
<dbReference type="NCBIfam" id="TIGR01722">
    <property type="entry name" value="MMSDH"/>
    <property type="match status" value="1"/>
</dbReference>
<dbReference type="Gene3D" id="3.40.309.10">
    <property type="entry name" value="Aldehyde Dehydrogenase, Chain A, domain 2"/>
    <property type="match status" value="1"/>
</dbReference>
<dbReference type="InterPro" id="IPR010061">
    <property type="entry name" value="MeMal-semiAld_DH"/>
</dbReference>
<dbReference type="SUPFAM" id="SSF53720">
    <property type="entry name" value="ALDH-like"/>
    <property type="match status" value="1"/>
</dbReference>
<dbReference type="InterPro" id="IPR016163">
    <property type="entry name" value="Ald_DH_C"/>
</dbReference>
<dbReference type="FunFam" id="3.40.309.10:FF:000002">
    <property type="entry name" value="Methylmalonate-semialdehyde dehydrogenase (Acylating)"/>
    <property type="match status" value="1"/>
</dbReference>
<evidence type="ECO:0000259" key="2">
    <source>
        <dbReference type="Pfam" id="PF00171"/>
    </source>
</evidence>
<feature type="non-terminal residue" evidence="3">
    <location>
        <position position="1"/>
    </location>
</feature>
<comment type="similarity">
    <text evidence="1">Belongs to the aldehyde dehydrogenase family.</text>
</comment>
<name>A0A9P5D4I9_9HYPO</name>
<dbReference type="RefSeq" id="XP_035324744.1">
    <property type="nucleotide sequence ID" value="XM_035463320.1"/>
</dbReference>
<proteinExistence type="inferred from homology"/>
<dbReference type="EMBL" id="JAANYQ010000002">
    <property type="protein sequence ID" value="KAF4126092.1"/>
    <property type="molecule type" value="Genomic_DNA"/>
</dbReference>
<accession>A0A9P5D4I9</accession>
<dbReference type="OrthoDB" id="310895at2759"/>
<dbReference type="InterPro" id="IPR015590">
    <property type="entry name" value="Aldehyde_DH_dom"/>
</dbReference>
<keyword evidence="4" id="KW-1185">Reference proteome</keyword>
<dbReference type="PANTHER" id="PTHR43866:SF3">
    <property type="entry name" value="METHYLMALONATE-SEMIALDEHYDE DEHYDROGENASE [ACYLATING], MITOCHONDRIAL"/>
    <property type="match status" value="1"/>
</dbReference>
<evidence type="ECO:0000313" key="3">
    <source>
        <dbReference type="EMBL" id="KAF4126092.1"/>
    </source>
</evidence>
<dbReference type="InterPro" id="IPR016162">
    <property type="entry name" value="Ald_DH_N"/>
</dbReference>
<comment type="caution">
    <text evidence="3">The sequence shown here is derived from an EMBL/GenBank/DDBJ whole genome shotgun (WGS) entry which is preliminary data.</text>
</comment>
<gene>
    <name evidence="3" type="ORF">GMORB2_1338</name>
</gene>
<evidence type="ECO:0000313" key="4">
    <source>
        <dbReference type="Proteomes" id="UP000749293"/>
    </source>
</evidence>
<reference evidence="3" key="1">
    <citation type="submission" date="2020-03" db="EMBL/GenBank/DDBJ databases">
        <title>Site-based positive gene gene selection in Geosmithia morbida across the United States reveals a broad range of putative effectors and factors for local host and environmental adapation.</title>
        <authorList>
            <person name="Onufrak A."/>
            <person name="Murdoch R.W."/>
            <person name="Gazis R."/>
            <person name="Huff M."/>
            <person name="Staton M."/>
            <person name="Klingeman W."/>
            <person name="Hadziabdic D."/>
        </authorList>
    </citation>
    <scope>NUCLEOTIDE SEQUENCE</scope>
    <source>
        <strain evidence="3">1262</strain>
    </source>
</reference>
<dbReference type="GO" id="GO:0006574">
    <property type="term" value="P:L-valine catabolic process"/>
    <property type="evidence" value="ECO:0007669"/>
    <property type="project" value="TreeGrafter"/>
</dbReference>
<organism evidence="3 4">
    <name type="scientific">Geosmithia morbida</name>
    <dbReference type="NCBI Taxonomy" id="1094350"/>
    <lineage>
        <taxon>Eukaryota</taxon>
        <taxon>Fungi</taxon>
        <taxon>Dikarya</taxon>
        <taxon>Ascomycota</taxon>
        <taxon>Pezizomycotina</taxon>
        <taxon>Sordariomycetes</taxon>
        <taxon>Hypocreomycetidae</taxon>
        <taxon>Hypocreales</taxon>
        <taxon>Bionectriaceae</taxon>
        <taxon>Geosmithia</taxon>
    </lineage>
</organism>
<sequence length="429" mass="45245">MCGPSPANVRGLDRRHDKAEVRIPVARCHSTQAFISRVPESTAAEVRSAVEAASAAQMTWRDMPMGKTLADADAEFERGIDAVETACSVANDSGGVHHLHQAADIYTINQPLGVCIAICPFNFPFMIPLWSTPYALLAGNTMVLKPSELAPSASQILAECFLGAGFPPGVFNVVHGKMRVVNSLLSEPAVRAVNFVGTEIAGERVYEHAQATRKRIQAECNAKNHGVIVGDASKAKTLYAIVGSAFGAAGQRCMSLSVVIFVGETRAWVDELVGLAASLVVGCGLDPLVEVGPLITPAAKARVEDMIAGAVEEGASVALDGRGLDVPDYPEGNFVGPTVLTGVKPHMSCYQEEIFGPVLCCMEVDTLDEAIDLVNENKYGNGCTLFTKNPATAQIFQRSVNVGQVGINVPILAPSGPVARTGNKDSFLG</sequence>
<dbReference type="PANTHER" id="PTHR43866">
    <property type="entry name" value="MALONATE-SEMIALDEHYDE DEHYDROGENASE"/>
    <property type="match status" value="1"/>
</dbReference>
<dbReference type="Gene3D" id="3.40.605.10">
    <property type="entry name" value="Aldehyde Dehydrogenase, Chain A, domain 1"/>
    <property type="match status" value="1"/>
</dbReference>